<keyword evidence="13" id="KW-1185">Reference proteome</keyword>
<evidence type="ECO:0000256" key="4">
    <source>
        <dbReference type="ARBA" id="ARBA00022679"/>
    </source>
</evidence>
<keyword evidence="3" id="KW-0328">Glycosyltransferase</keyword>
<dbReference type="RefSeq" id="WP_307822664.1">
    <property type="nucleotide sequence ID" value="NZ_BAAAVF010000001.1"/>
</dbReference>
<keyword evidence="2" id="KW-1003">Cell membrane</keyword>
<dbReference type="CDD" id="cd00761">
    <property type="entry name" value="Glyco_tranf_GTA_type"/>
    <property type="match status" value="1"/>
</dbReference>
<feature type="region of interest" description="Disordered" evidence="10">
    <location>
        <begin position="253"/>
        <end position="275"/>
    </location>
</feature>
<dbReference type="EMBL" id="JAFBBO010000001">
    <property type="protein sequence ID" value="MBM7480994.1"/>
    <property type="molecule type" value="Genomic_DNA"/>
</dbReference>
<dbReference type="InterPro" id="IPR001173">
    <property type="entry name" value="Glyco_trans_2-like"/>
</dbReference>
<keyword evidence="5" id="KW-0472">Membrane</keyword>
<evidence type="ECO:0000313" key="13">
    <source>
        <dbReference type="Proteomes" id="UP000698059"/>
    </source>
</evidence>
<comment type="caution">
    <text evidence="12">The sequence shown here is derived from an EMBL/GenBank/DDBJ whole genome shotgun (WGS) entry which is preliminary data.</text>
</comment>
<gene>
    <name evidence="12" type="ORF">JOD49_003914</name>
</gene>
<dbReference type="Proteomes" id="UP000698059">
    <property type="component" value="Unassembled WGS sequence"/>
</dbReference>
<comment type="pathway">
    <text evidence="7">Carotenoid biosynthesis; staphyloxanthin biosynthesis; staphyloxanthin from farnesyl diphosphate: step 4/5.</text>
</comment>
<organism evidence="12 13">
    <name type="scientific">Oerskovia jenensis</name>
    <dbReference type="NCBI Taxonomy" id="162169"/>
    <lineage>
        <taxon>Bacteria</taxon>
        <taxon>Bacillati</taxon>
        <taxon>Actinomycetota</taxon>
        <taxon>Actinomycetes</taxon>
        <taxon>Micrococcales</taxon>
        <taxon>Cellulomonadaceae</taxon>
        <taxon>Oerskovia</taxon>
    </lineage>
</organism>
<evidence type="ECO:0000256" key="7">
    <source>
        <dbReference type="ARBA" id="ARBA00037904"/>
    </source>
</evidence>
<dbReference type="PANTHER" id="PTHR43646">
    <property type="entry name" value="GLYCOSYLTRANSFERASE"/>
    <property type="match status" value="1"/>
</dbReference>
<evidence type="ECO:0000256" key="3">
    <source>
        <dbReference type="ARBA" id="ARBA00022676"/>
    </source>
</evidence>
<dbReference type="Pfam" id="PF00535">
    <property type="entry name" value="Glycos_transf_2"/>
    <property type="match status" value="1"/>
</dbReference>
<name>A0ABS2LLH9_9CELL</name>
<feature type="domain" description="Glycosyltransferase 2-like" evidence="11">
    <location>
        <begin position="13"/>
        <end position="123"/>
    </location>
</feature>
<evidence type="ECO:0000256" key="5">
    <source>
        <dbReference type="ARBA" id="ARBA00023136"/>
    </source>
</evidence>
<evidence type="ECO:0000256" key="9">
    <source>
        <dbReference type="ARBA" id="ARBA00040345"/>
    </source>
</evidence>
<evidence type="ECO:0000313" key="12">
    <source>
        <dbReference type="EMBL" id="MBM7480994.1"/>
    </source>
</evidence>
<dbReference type="PANTHER" id="PTHR43646:SF2">
    <property type="entry name" value="GLYCOSYLTRANSFERASE 2-LIKE DOMAIN-CONTAINING PROTEIN"/>
    <property type="match status" value="1"/>
</dbReference>
<evidence type="ECO:0000256" key="6">
    <source>
        <dbReference type="ARBA" id="ARBA00037281"/>
    </source>
</evidence>
<reference evidence="12 13" key="1">
    <citation type="submission" date="2021-01" db="EMBL/GenBank/DDBJ databases">
        <title>Sequencing the genomes of 1000 actinobacteria strains.</title>
        <authorList>
            <person name="Klenk H.-P."/>
        </authorList>
    </citation>
    <scope>NUCLEOTIDE SEQUENCE [LARGE SCALE GENOMIC DNA]</scope>
    <source>
        <strain evidence="12 13">DSM 46000</strain>
    </source>
</reference>
<dbReference type="Gene3D" id="3.90.550.10">
    <property type="entry name" value="Spore Coat Polysaccharide Biosynthesis Protein SpsA, Chain A"/>
    <property type="match status" value="1"/>
</dbReference>
<proteinExistence type="inferred from homology"/>
<comment type="similarity">
    <text evidence="8">Belongs to the glycosyltransferase 2 family. CrtQ subfamily.</text>
</comment>
<comment type="subcellular location">
    <subcellularLocation>
        <location evidence="1">Cell membrane</location>
    </subcellularLocation>
</comment>
<evidence type="ECO:0000259" key="11">
    <source>
        <dbReference type="Pfam" id="PF00535"/>
    </source>
</evidence>
<dbReference type="InterPro" id="IPR029044">
    <property type="entry name" value="Nucleotide-diphossugar_trans"/>
</dbReference>
<dbReference type="SUPFAM" id="SSF53448">
    <property type="entry name" value="Nucleotide-diphospho-sugar transferases"/>
    <property type="match status" value="1"/>
</dbReference>
<accession>A0ABS2LLH9</accession>
<sequence>MSATTPRDAAALTVVIPVKDDARHLERCLAAISRQSLPPHEVVVVDNASSDDSAAVARRAGARVLDEPSPGIPAAASTGYDAVAAGIIVRCDADTVPPEDWLRRVHEAFAGDPGLTALTGTGHFYDLPAVRGRIARLVYMRCYYWGMHAATGNVPLWGSTMAIRVDAWQEVRLLVHRHDPHVHDDTDLSFQLGSAARVRYDPRLVVGVSGRTFESRQALARRFRWAWHTLAVNWAISPPWERWAARIVARRAGAPRVGAGSSDEPTRGRPPTTEP</sequence>
<protein>
    <recommendedName>
        <fullName evidence="9">4,4'-diaponeurosporenoate glycosyltransferase</fullName>
    </recommendedName>
</protein>
<comment type="function">
    <text evidence="6">Catalyzes the glycosylation of 4,4'-diaponeurosporenoate, i.e. the esterification of glucose at the C1'' position with the carboxyl group of 4,4'-diaponeurosporenic acid, to form glycosyl-4,4'-diaponeurosporenoate. This is a step in the biosynthesis of staphyloxanthin, an orange pigment present in most staphylococci strains.</text>
</comment>
<evidence type="ECO:0000256" key="10">
    <source>
        <dbReference type="SAM" id="MobiDB-lite"/>
    </source>
</evidence>
<keyword evidence="4" id="KW-0808">Transferase</keyword>
<evidence type="ECO:0000256" key="2">
    <source>
        <dbReference type="ARBA" id="ARBA00022475"/>
    </source>
</evidence>
<evidence type="ECO:0000256" key="1">
    <source>
        <dbReference type="ARBA" id="ARBA00004236"/>
    </source>
</evidence>
<evidence type="ECO:0000256" key="8">
    <source>
        <dbReference type="ARBA" id="ARBA00038120"/>
    </source>
</evidence>